<evidence type="ECO:0000256" key="5">
    <source>
        <dbReference type="ARBA" id="ARBA00022723"/>
    </source>
</evidence>
<dbReference type="AlphaFoldDB" id="A0A2U3E096"/>
<keyword evidence="7" id="KW-0521">NADP</keyword>
<dbReference type="InterPro" id="IPR011032">
    <property type="entry name" value="GroES-like_sf"/>
</dbReference>
<evidence type="ECO:0000256" key="2">
    <source>
        <dbReference type="ARBA" id="ARBA00008072"/>
    </source>
</evidence>
<reference evidence="16 17" key="1">
    <citation type="journal article" date="2016" name="Front. Microbiol.">
        <title>Genome and transcriptome sequences reveal the specific parasitism of the nematophagous Purpureocillium lilacinum 36-1.</title>
        <authorList>
            <person name="Xie J."/>
            <person name="Li S."/>
            <person name="Mo C."/>
            <person name="Xiao X."/>
            <person name="Peng D."/>
            <person name="Wang G."/>
            <person name="Xiao Y."/>
        </authorList>
    </citation>
    <scope>NUCLEOTIDE SEQUENCE [LARGE SCALE GENOMIC DNA]</scope>
    <source>
        <strain evidence="16 17">36-1</strain>
    </source>
</reference>
<evidence type="ECO:0000259" key="15">
    <source>
        <dbReference type="Pfam" id="PF24803"/>
    </source>
</evidence>
<feature type="domain" description="DUF7704" evidence="15">
    <location>
        <begin position="54"/>
        <end position="158"/>
    </location>
</feature>
<keyword evidence="5 11" id="KW-0479">Metal-binding</keyword>
<gene>
    <name evidence="16" type="ORF">PCL_02297</name>
</gene>
<dbReference type="SUPFAM" id="SSF50129">
    <property type="entry name" value="GroES-like"/>
    <property type="match status" value="1"/>
</dbReference>
<dbReference type="PROSITE" id="PS00059">
    <property type="entry name" value="ADH_ZINC"/>
    <property type="match status" value="1"/>
</dbReference>
<keyword evidence="8" id="KW-0560">Oxidoreductase</keyword>
<dbReference type="CDD" id="cd05283">
    <property type="entry name" value="CAD1"/>
    <property type="match status" value="1"/>
</dbReference>
<evidence type="ECO:0000259" key="13">
    <source>
        <dbReference type="Pfam" id="PF00107"/>
    </source>
</evidence>
<protein>
    <recommendedName>
        <fullName evidence="9">alcohol dehydrogenase (NADP(+))</fullName>
        <ecNumber evidence="9">1.1.1.2</ecNumber>
    </recommendedName>
</protein>
<evidence type="ECO:0000256" key="9">
    <source>
        <dbReference type="ARBA" id="ARBA00024074"/>
    </source>
</evidence>
<dbReference type="InterPro" id="IPR036291">
    <property type="entry name" value="NAD(P)-bd_dom_sf"/>
</dbReference>
<dbReference type="PANTHER" id="PTHR42683">
    <property type="entry name" value="ALDEHYDE REDUCTASE"/>
    <property type="match status" value="1"/>
</dbReference>
<accession>A0A2U3E096</accession>
<dbReference type="Gene3D" id="3.40.50.720">
    <property type="entry name" value="NAD(P)-binding Rossmann-like Domain"/>
    <property type="match status" value="1"/>
</dbReference>
<evidence type="ECO:0000256" key="3">
    <source>
        <dbReference type="ARBA" id="ARBA00011738"/>
    </source>
</evidence>
<dbReference type="GO" id="GO:0006066">
    <property type="term" value="P:alcohol metabolic process"/>
    <property type="evidence" value="ECO:0007669"/>
    <property type="project" value="UniProtKB-ARBA"/>
</dbReference>
<evidence type="ECO:0000313" key="17">
    <source>
        <dbReference type="Proteomes" id="UP000245956"/>
    </source>
</evidence>
<dbReference type="EC" id="1.1.1.2" evidence="9"/>
<dbReference type="Pfam" id="PF00107">
    <property type="entry name" value="ADH_zinc_N"/>
    <property type="match status" value="1"/>
</dbReference>
<dbReference type="InterPro" id="IPR013149">
    <property type="entry name" value="ADH-like_C"/>
</dbReference>
<dbReference type="Proteomes" id="UP000245956">
    <property type="component" value="Unassembled WGS sequence"/>
</dbReference>
<dbReference type="Pfam" id="PF24803">
    <property type="entry name" value="DUF7704"/>
    <property type="match status" value="1"/>
</dbReference>
<keyword evidence="4" id="KW-0597">Phosphoprotein</keyword>
<feature type="domain" description="Alcohol dehydrogenase-like C-terminal" evidence="13">
    <location>
        <begin position="466"/>
        <end position="591"/>
    </location>
</feature>
<comment type="subunit">
    <text evidence="3">Homodimer.</text>
</comment>
<keyword evidence="6 11" id="KW-0862">Zinc</keyword>
<evidence type="ECO:0000256" key="1">
    <source>
        <dbReference type="ARBA" id="ARBA00001947"/>
    </source>
</evidence>
<evidence type="ECO:0000259" key="14">
    <source>
        <dbReference type="Pfam" id="PF08240"/>
    </source>
</evidence>
<dbReference type="FunFam" id="3.40.50.720:FF:000158">
    <property type="entry name" value="Zinc-binding alcohol dehydrogenase"/>
    <property type="match status" value="1"/>
</dbReference>
<dbReference type="InterPro" id="IPR047109">
    <property type="entry name" value="CAD-like"/>
</dbReference>
<evidence type="ECO:0000256" key="8">
    <source>
        <dbReference type="ARBA" id="ARBA00023002"/>
    </source>
</evidence>
<organism evidence="16 17">
    <name type="scientific">Purpureocillium lilacinum</name>
    <name type="common">Paecilomyces lilacinus</name>
    <dbReference type="NCBI Taxonomy" id="33203"/>
    <lineage>
        <taxon>Eukaryota</taxon>
        <taxon>Fungi</taxon>
        <taxon>Dikarya</taxon>
        <taxon>Ascomycota</taxon>
        <taxon>Pezizomycotina</taxon>
        <taxon>Sordariomycetes</taxon>
        <taxon>Hypocreomycetidae</taxon>
        <taxon>Hypocreales</taxon>
        <taxon>Ophiocordycipitaceae</taxon>
        <taxon>Purpureocillium</taxon>
    </lineage>
</organism>
<comment type="caution">
    <text evidence="16">The sequence shown here is derived from an EMBL/GenBank/DDBJ whole genome shotgun (WGS) entry which is preliminary data.</text>
</comment>
<sequence>MLLVGLSMPRTMPREAKSPLRGFRHRAAITQSSLQIQLIILRRLTMASQRVALRLPVAYRAFFLLIEPLSALAGAFYNHFRQQRYLELLDAASAPSQVPLSTSVAMSQLANMYLFFAINEALVLRSTWDLRVWRTVLLVLLIADLGHLYSMKELGPRYTTTSRVGTREIGETCRGCGRGRRSSERGGDAPLRGRRISPSLSLKKQLEGPPTAGRRRDADAVRGQTAAVVFFVLLQTNTSTRRHDAFSADRPEVIAKAGGHQADADTAVRLRGTIYNMAYPEKFTGFQSPSADKWLEFDKNSWTPRPFGDHDVDIKIECCGVCASDKHTISGDWGGCPYPLAVGHEVVGKVLKVGSKVTLAKVGQRVGVGAQVWSCGDCRRCKSDNETYCTQQIDAYGAPYLDTGYTTQGGYSSHTRIHEFWVYPIPEKLPSAEAAPMLCAGITVYSPLKRFGAGPGKKVGIVGIGGLGHYGVLFAKALGADVWAISRSRAKEADAKKMGAIGLIATGEKGWDEEHKGTFDLIINTANSFDGFELEKYLSLLDVHGRWNSVGLPGGDGISIKNQDFISNGCFIGTTHLGSRREMLEMLELAADKGVQGWVEEIPISREGLQKAMEKLEKSSVRYRSCMTGYDEAFGA</sequence>
<feature type="region of interest" description="Disordered" evidence="12">
    <location>
        <begin position="173"/>
        <end position="220"/>
    </location>
</feature>
<evidence type="ECO:0000256" key="12">
    <source>
        <dbReference type="SAM" id="MobiDB-lite"/>
    </source>
</evidence>
<dbReference type="GO" id="GO:0008106">
    <property type="term" value="F:alcohol dehydrogenase (NADP+) activity"/>
    <property type="evidence" value="ECO:0007669"/>
    <property type="project" value="UniProtKB-EC"/>
</dbReference>
<evidence type="ECO:0000313" key="16">
    <source>
        <dbReference type="EMBL" id="PWI67896.1"/>
    </source>
</evidence>
<dbReference type="InterPro" id="IPR013154">
    <property type="entry name" value="ADH-like_N"/>
</dbReference>
<dbReference type="EMBL" id="LCWV01000016">
    <property type="protein sequence ID" value="PWI67896.1"/>
    <property type="molecule type" value="Genomic_DNA"/>
</dbReference>
<comment type="catalytic activity">
    <reaction evidence="10">
        <text>a primary alcohol + NADP(+) = an aldehyde + NADPH + H(+)</text>
        <dbReference type="Rhea" id="RHEA:15937"/>
        <dbReference type="ChEBI" id="CHEBI:15378"/>
        <dbReference type="ChEBI" id="CHEBI:15734"/>
        <dbReference type="ChEBI" id="CHEBI:17478"/>
        <dbReference type="ChEBI" id="CHEBI:57783"/>
        <dbReference type="ChEBI" id="CHEBI:58349"/>
        <dbReference type="EC" id="1.1.1.2"/>
    </reaction>
    <physiologicalReaction direction="left-to-right" evidence="10">
        <dbReference type="Rhea" id="RHEA:15938"/>
    </physiologicalReaction>
    <physiologicalReaction direction="right-to-left" evidence="10">
        <dbReference type="Rhea" id="RHEA:15939"/>
    </physiologicalReaction>
</comment>
<dbReference type="Gene3D" id="3.90.180.10">
    <property type="entry name" value="Medium-chain alcohol dehydrogenases, catalytic domain"/>
    <property type="match status" value="1"/>
</dbReference>
<dbReference type="InterPro" id="IPR002328">
    <property type="entry name" value="ADH_Zn_CS"/>
</dbReference>
<evidence type="ECO:0000256" key="7">
    <source>
        <dbReference type="ARBA" id="ARBA00022857"/>
    </source>
</evidence>
<evidence type="ECO:0000256" key="11">
    <source>
        <dbReference type="RuleBase" id="RU361277"/>
    </source>
</evidence>
<comment type="cofactor">
    <cofactor evidence="1 11">
        <name>Zn(2+)</name>
        <dbReference type="ChEBI" id="CHEBI:29105"/>
    </cofactor>
</comment>
<comment type="similarity">
    <text evidence="2 11">Belongs to the zinc-containing alcohol dehydrogenase family.</text>
</comment>
<name>A0A2U3E096_PURLI</name>
<evidence type="ECO:0000256" key="4">
    <source>
        <dbReference type="ARBA" id="ARBA00022553"/>
    </source>
</evidence>
<evidence type="ECO:0000256" key="6">
    <source>
        <dbReference type="ARBA" id="ARBA00022833"/>
    </source>
</evidence>
<dbReference type="InterPro" id="IPR056121">
    <property type="entry name" value="DUF7704"/>
</dbReference>
<dbReference type="GO" id="GO:0008270">
    <property type="term" value="F:zinc ion binding"/>
    <property type="evidence" value="ECO:0007669"/>
    <property type="project" value="InterPro"/>
</dbReference>
<dbReference type="Pfam" id="PF08240">
    <property type="entry name" value="ADH_N"/>
    <property type="match status" value="1"/>
</dbReference>
<dbReference type="SUPFAM" id="SSF51735">
    <property type="entry name" value="NAD(P)-binding Rossmann-fold domains"/>
    <property type="match status" value="1"/>
</dbReference>
<evidence type="ECO:0000256" key="10">
    <source>
        <dbReference type="ARBA" id="ARBA00050997"/>
    </source>
</evidence>
<feature type="domain" description="Alcohol dehydrogenase-like N-terminal" evidence="14">
    <location>
        <begin position="308"/>
        <end position="427"/>
    </location>
</feature>
<proteinExistence type="inferred from homology"/>